<feature type="compositionally biased region" description="Basic and acidic residues" evidence="1">
    <location>
        <begin position="135"/>
        <end position="150"/>
    </location>
</feature>
<keyword evidence="2" id="KW-0812">Transmembrane</keyword>
<sequence length="193" mass="21580">MSKEAILPTHGLDTKSTTSRSSIYRNVMLSLITFALIFSLFNYESVLSTINKGMVVCKNHVHEPNVSEPTYTSLEESSPFPEAQSRSTVDRQGSFSLRRRNGDASEEGSALSTDGRSGYNRREEEDGRSGYNSVEDGRSGYNRREEEDGRSGYNSVTDGRSGYNRREEEDGRSGYNKAEIGPNGYNTVRVYKL</sequence>
<keyword evidence="2" id="KW-0472">Membrane</keyword>
<dbReference type="AlphaFoldDB" id="A0A066Y025"/>
<dbReference type="OrthoDB" id="4579788at2759"/>
<evidence type="ECO:0000313" key="3">
    <source>
        <dbReference type="EMBL" id="KDN71396.1"/>
    </source>
</evidence>
<comment type="caution">
    <text evidence="3">The sequence shown here is derived from an EMBL/GenBank/DDBJ whole genome shotgun (WGS) entry which is preliminary data.</text>
</comment>
<dbReference type="OMA" id="TCRTIMV"/>
<keyword evidence="2" id="KW-1133">Transmembrane helix</keyword>
<dbReference type="Proteomes" id="UP000027238">
    <property type="component" value="Unassembled WGS sequence"/>
</dbReference>
<gene>
    <name evidence="3" type="ORF">CSUB01_12569</name>
</gene>
<organism evidence="3 4">
    <name type="scientific">Colletotrichum sublineola</name>
    <name type="common">Sorghum anthracnose fungus</name>
    <dbReference type="NCBI Taxonomy" id="1173701"/>
    <lineage>
        <taxon>Eukaryota</taxon>
        <taxon>Fungi</taxon>
        <taxon>Dikarya</taxon>
        <taxon>Ascomycota</taxon>
        <taxon>Pezizomycotina</taxon>
        <taxon>Sordariomycetes</taxon>
        <taxon>Hypocreomycetidae</taxon>
        <taxon>Glomerellales</taxon>
        <taxon>Glomerellaceae</taxon>
        <taxon>Colletotrichum</taxon>
        <taxon>Colletotrichum graminicola species complex</taxon>
    </lineage>
</organism>
<keyword evidence="4" id="KW-1185">Reference proteome</keyword>
<evidence type="ECO:0000256" key="1">
    <source>
        <dbReference type="SAM" id="MobiDB-lite"/>
    </source>
</evidence>
<dbReference type="STRING" id="1173701.A0A066Y025"/>
<name>A0A066Y025_COLSU</name>
<protein>
    <submittedName>
        <fullName evidence="3">Uncharacterized protein</fullName>
    </submittedName>
</protein>
<evidence type="ECO:0000313" key="4">
    <source>
        <dbReference type="Proteomes" id="UP000027238"/>
    </source>
</evidence>
<feature type="compositionally biased region" description="Polar residues" evidence="1">
    <location>
        <begin position="67"/>
        <end position="76"/>
    </location>
</feature>
<feature type="transmembrane region" description="Helical" evidence="2">
    <location>
        <begin position="23"/>
        <end position="43"/>
    </location>
</feature>
<reference evidence="4" key="1">
    <citation type="journal article" date="2014" name="Genome Announc.">
        <title>Draft genome sequence of Colletotrichum sublineola, a destructive pathogen of cultivated sorghum.</title>
        <authorList>
            <person name="Baroncelli R."/>
            <person name="Sanz-Martin J.M."/>
            <person name="Rech G.E."/>
            <person name="Sukno S.A."/>
            <person name="Thon M.R."/>
        </authorList>
    </citation>
    <scope>NUCLEOTIDE SEQUENCE [LARGE SCALE GENOMIC DNA]</scope>
    <source>
        <strain evidence="4">TX430BB</strain>
    </source>
</reference>
<feature type="region of interest" description="Disordered" evidence="1">
    <location>
        <begin position="64"/>
        <end position="183"/>
    </location>
</feature>
<feature type="compositionally biased region" description="Polar residues" evidence="1">
    <location>
        <begin position="84"/>
        <end position="95"/>
    </location>
</feature>
<accession>A0A066Y025</accession>
<dbReference type="eggNOG" id="ENOG502SD65">
    <property type="taxonomic scope" value="Eukaryota"/>
</dbReference>
<evidence type="ECO:0000256" key="2">
    <source>
        <dbReference type="SAM" id="Phobius"/>
    </source>
</evidence>
<dbReference type="HOGENOM" id="CLU_1366172_0_0_1"/>
<dbReference type="EMBL" id="JMSE01000189">
    <property type="protein sequence ID" value="KDN71396.1"/>
    <property type="molecule type" value="Genomic_DNA"/>
</dbReference>
<proteinExistence type="predicted"/>